<dbReference type="EMBL" id="JBHSMK010000002">
    <property type="protein sequence ID" value="MFC5435382.1"/>
    <property type="molecule type" value="Genomic_DNA"/>
</dbReference>
<proteinExistence type="predicted"/>
<evidence type="ECO:0000313" key="1">
    <source>
        <dbReference type="EMBL" id="MFC5435382.1"/>
    </source>
</evidence>
<dbReference type="Pfam" id="PF11697">
    <property type="entry name" value="DUF3293"/>
    <property type="match status" value="1"/>
</dbReference>
<name>A0ABW0JH30_9GAMM</name>
<comment type="caution">
    <text evidence="1">The sequence shown here is derived from an EMBL/GenBank/DDBJ whole genome shotgun (WGS) entry which is preliminary data.</text>
</comment>
<reference evidence="2" key="1">
    <citation type="journal article" date="2019" name="Int. J. Syst. Evol. Microbiol.">
        <title>The Global Catalogue of Microorganisms (GCM) 10K type strain sequencing project: providing services to taxonomists for standard genome sequencing and annotation.</title>
        <authorList>
            <consortium name="The Broad Institute Genomics Platform"/>
            <consortium name="The Broad Institute Genome Sequencing Center for Infectious Disease"/>
            <person name="Wu L."/>
            <person name="Ma J."/>
        </authorList>
    </citation>
    <scope>NUCLEOTIDE SEQUENCE [LARGE SCALE GENOMIC DNA]</scope>
    <source>
        <strain evidence="2">JCM 17130</strain>
    </source>
</reference>
<sequence>MDKALLDAFRATDYLVCIDDVEWAGIRIDQPLPASLQALVGVRSWGFITAWNARAQATRTPAGNLAAQRELLTALRAWPGAVIHPAIGIGRTGWSEPSLFVVGPDIATLDTLARQHEQLAYVHGHANSTARLRLLE</sequence>
<dbReference type="Proteomes" id="UP001596013">
    <property type="component" value="Unassembled WGS sequence"/>
</dbReference>
<protein>
    <submittedName>
        <fullName evidence="1">DUF3293 domain-containing protein</fullName>
    </submittedName>
</protein>
<dbReference type="RefSeq" id="WP_377301635.1">
    <property type="nucleotide sequence ID" value="NZ_JBHSMK010000002.1"/>
</dbReference>
<dbReference type="InterPro" id="IPR021710">
    <property type="entry name" value="DUF3293"/>
</dbReference>
<keyword evidence="2" id="KW-1185">Reference proteome</keyword>
<gene>
    <name evidence="1" type="ORF">ACFPME_02355</name>
</gene>
<accession>A0ABW0JH30</accession>
<organism evidence="1 2">
    <name type="scientific">Rhodanobacter umsongensis</name>
    <dbReference type="NCBI Taxonomy" id="633153"/>
    <lineage>
        <taxon>Bacteria</taxon>
        <taxon>Pseudomonadati</taxon>
        <taxon>Pseudomonadota</taxon>
        <taxon>Gammaproteobacteria</taxon>
        <taxon>Lysobacterales</taxon>
        <taxon>Rhodanobacteraceae</taxon>
        <taxon>Rhodanobacter</taxon>
    </lineage>
</organism>
<evidence type="ECO:0000313" key="2">
    <source>
        <dbReference type="Proteomes" id="UP001596013"/>
    </source>
</evidence>